<dbReference type="SUPFAM" id="SSF81383">
    <property type="entry name" value="F-box domain"/>
    <property type="match status" value="1"/>
</dbReference>
<feature type="domain" description="F-box" evidence="1">
    <location>
        <begin position="40"/>
        <end position="86"/>
    </location>
</feature>
<sequence>MDKVAIIEEENIGKRAKVVRHCGFSSSSSLSSSPYNNNKLANIESIPVELILQILSYLSQKDLSSMSRVSKYFEGIMQDPIVWRTYKVTNRNEDTSKIIGKLRNMPFLKELTINRREDSDEILRQISLTNKNLEKLYVYNCTGSTSKLYLRSHYLTRILKKCRRLNTIKILGSPFRGQKFYKLLGDVGLRLKSASLPATHSQFTTFIKHARQICDNDYLNVYMNARLFPWQKRAQLYYSMYRKATRFRIRIRYSTEDVISIDITEDGKRNMNVISVNNKATG</sequence>
<keyword evidence="3" id="KW-1185">Reference proteome</keyword>
<name>A0ABD2ARQ9_VESSQ</name>
<dbReference type="Pfam" id="PF12937">
    <property type="entry name" value="F-box-like"/>
    <property type="match status" value="1"/>
</dbReference>
<dbReference type="InterPro" id="IPR001810">
    <property type="entry name" value="F-box_dom"/>
</dbReference>
<dbReference type="InterPro" id="IPR036047">
    <property type="entry name" value="F-box-like_dom_sf"/>
</dbReference>
<proteinExistence type="predicted"/>
<evidence type="ECO:0000259" key="1">
    <source>
        <dbReference type="PROSITE" id="PS50181"/>
    </source>
</evidence>
<dbReference type="AlphaFoldDB" id="A0ABD2ARQ9"/>
<reference evidence="2 3" key="1">
    <citation type="journal article" date="2024" name="Ann. Entomol. Soc. Am.">
        <title>Genomic analyses of the southern and eastern yellowjacket wasps (Hymenoptera: Vespidae) reveal evolutionary signatures of social life.</title>
        <authorList>
            <person name="Catto M.A."/>
            <person name="Caine P.B."/>
            <person name="Orr S.E."/>
            <person name="Hunt B.G."/>
            <person name="Goodisman M.A.D."/>
        </authorList>
    </citation>
    <scope>NUCLEOTIDE SEQUENCE [LARGE SCALE GENOMIC DNA]</scope>
    <source>
        <strain evidence="2">233</strain>
        <tissue evidence="2">Head and thorax</tissue>
    </source>
</reference>
<dbReference type="EMBL" id="JAUDFV010000141">
    <property type="protein sequence ID" value="KAL2722345.1"/>
    <property type="molecule type" value="Genomic_DNA"/>
</dbReference>
<dbReference type="Gene3D" id="3.80.10.10">
    <property type="entry name" value="Ribonuclease Inhibitor"/>
    <property type="match status" value="1"/>
</dbReference>
<evidence type="ECO:0000313" key="2">
    <source>
        <dbReference type="EMBL" id="KAL2722345.1"/>
    </source>
</evidence>
<accession>A0ABD2ARQ9</accession>
<dbReference type="PROSITE" id="PS50181">
    <property type="entry name" value="FBOX"/>
    <property type="match status" value="1"/>
</dbReference>
<organism evidence="2 3">
    <name type="scientific">Vespula squamosa</name>
    <name type="common">Southern yellow jacket</name>
    <name type="synonym">Wasp</name>
    <dbReference type="NCBI Taxonomy" id="30214"/>
    <lineage>
        <taxon>Eukaryota</taxon>
        <taxon>Metazoa</taxon>
        <taxon>Ecdysozoa</taxon>
        <taxon>Arthropoda</taxon>
        <taxon>Hexapoda</taxon>
        <taxon>Insecta</taxon>
        <taxon>Pterygota</taxon>
        <taxon>Neoptera</taxon>
        <taxon>Endopterygota</taxon>
        <taxon>Hymenoptera</taxon>
        <taxon>Apocrita</taxon>
        <taxon>Aculeata</taxon>
        <taxon>Vespoidea</taxon>
        <taxon>Vespidae</taxon>
        <taxon>Vespinae</taxon>
        <taxon>Vespula</taxon>
    </lineage>
</organism>
<evidence type="ECO:0000313" key="3">
    <source>
        <dbReference type="Proteomes" id="UP001607302"/>
    </source>
</evidence>
<dbReference type="SMART" id="SM00256">
    <property type="entry name" value="FBOX"/>
    <property type="match status" value="1"/>
</dbReference>
<comment type="caution">
    <text evidence="2">The sequence shown here is derived from an EMBL/GenBank/DDBJ whole genome shotgun (WGS) entry which is preliminary data.</text>
</comment>
<protein>
    <recommendedName>
        <fullName evidence="1">F-box domain-containing protein</fullName>
    </recommendedName>
</protein>
<dbReference type="SUPFAM" id="SSF52047">
    <property type="entry name" value="RNI-like"/>
    <property type="match status" value="1"/>
</dbReference>
<dbReference type="Proteomes" id="UP001607302">
    <property type="component" value="Unassembled WGS sequence"/>
</dbReference>
<gene>
    <name evidence="2" type="ORF">V1478_009208</name>
</gene>
<dbReference type="InterPro" id="IPR032675">
    <property type="entry name" value="LRR_dom_sf"/>
</dbReference>